<gene>
    <name evidence="2" type="ORF">GOBAR_AA38990</name>
</gene>
<dbReference type="Proteomes" id="UP000239757">
    <property type="component" value="Unassembled WGS sequence"/>
</dbReference>
<evidence type="ECO:0000313" key="3">
    <source>
        <dbReference type="Proteomes" id="UP000239757"/>
    </source>
</evidence>
<feature type="compositionally biased region" description="Gly residues" evidence="1">
    <location>
        <begin position="11"/>
        <end position="29"/>
    </location>
</feature>
<dbReference type="EMBL" id="KZ671171">
    <property type="protein sequence ID" value="PPR81724.1"/>
    <property type="molecule type" value="Genomic_DNA"/>
</dbReference>
<organism evidence="2 3">
    <name type="scientific">Gossypium barbadense</name>
    <name type="common">Sea Island cotton</name>
    <name type="synonym">Hibiscus barbadensis</name>
    <dbReference type="NCBI Taxonomy" id="3634"/>
    <lineage>
        <taxon>Eukaryota</taxon>
        <taxon>Viridiplantae</taxon>
        <taxon>Streptophyta</taxon>
        <taxon>Embryophyta</taxon>
        <taxon>Tracheophyta</taxon>
        <taxon>Spermatophyta</taxon>
        <taxon>Magnoliopsida</taxon>
        <taxon>eudicotyledons</taxon>
        <taxon>Gunneridae</taxon>
        <taxon>Pentapetalae</taxon>
        <taxon>rosids</taxon>
        <taxon>malvids</taxon>
        <taxon>Malvales</taxon>
        <taxon>Malvaceae</taxon>
        <taxon>Malvoideae</taxon>
        <taxon>Gossypium</taxon>
    </lineage>
</organism>
<accession>A0A2P5VS99</accession>
<sequence>MRPARGRDGGGFRGRGNGGRGRGRGGGGRGGDRGDSAMKSRDGGCCLSKERRRYFVSFNLLWFLNKIDKILLLTFRG</sequence>
<proteinExistence type="predicted"/>
<feature type="region of interest" description="Disordered" evidence="1">
    <location>
        <begin position="1"/>
        <end position="44"/>
    </location>
</feature>
<feature type="compositionally biased region" description="Basic and acidic residues" evidence="1">
    <location>
        <begin position="30"/>
        <end position="42"/>
    </location>
</feature>
<dbReference type="AlphaFoldDB" id="A0A2P5VS99"/>
<evidence type="ECO:0000256" key="1">
    <source>
        <dbReference type="SAM" id="MobiDB-lite"/>
    </source>
</evidence>
<feature type="compositionally biased region" description="Basic and acidic residues" evidence="1">
    <location>
        <begin position="1"/>
        <end position="10"/>
    </location>
</feature>
<evidence type="ECO:0000313" key="2">
    <source>
        <dbReference type="EMBL" id="PPR81724.1"/>
    </source>
</evidence>
<protein>
    <submittedName>
        <fullName evidence="2">Uncharacterized protein</fullName>
    </submittedName>
</protein>
<name>A0A2P5VS99_GOSBA</name>
<reference evidence="2 3" key="1">
    <citation type="submission" date="2015-01" db="EMBL/GenBank/DDBJ databases">
        <title>Genome of allotetraploid Gossypium barbadense reveals genomic plasticity and fiber elongation in cotton evolution.</title>
        <authorList>
            <person name="Chen X."/>
            <person name="Liu X."/>
            <person name="Zhao B."/>
            <person name="Zheng H."/>
            <person name="Hu Y."/>
            <person name="Lu G."/>
            <person name="Yang C."/>
            <person name="Chen J."/>
            <person name="Shan C."/>
            <person name="Zhang L."/>
            <person name="Zhou Y."/>
            <person name="Wang L."/>
            <person name="Guo W."/>
            <person name="Bai Y."/>
            <person name="Ruan J."/>
            <person name="Shangguan X."/>
            <person name="Mao Y."/>
            <person name="Jiang J."/>
            <person name="Zhu Y."/>
            <person name="Lei J."/>
            <person name="Kang H."/>
            <person name="Chen S."/>
            <person name="He X."/>
            <person name="Wang R."/>
            <person name="Wang Y."/>
            <person name="Chen J."/>
            <person name="Wang L."/>
            <person name="Yu S."/>
            <person name="Wang B."/>
            <person name="Wei J."/>
            <person name="Song S."/>
            <person name="Lu X."/>
            <person name="Gao Z."/>
            <person name="Gu W."/>
            <person name="Deng X."/>
            <person name="Ma D."/>
            <person name="Wang S."/>
            <person name="Liang W."/>
            <person name="Fang L."/>
            <person name="Cai C."/>
            <person name="Zhu X."/>
            <person name="Zhou B."/>
            <person name="Zhang Y."/>
            <person name="Chen Z."/>
            <person name="Xu S."/>
            <person name="Zhu R."/>
            <person name="Wang S."/>
            <person name="Zhang T."/>
            <person name="Zhao G."/>
        </authorList>
    </citation>
    <scope>NUCLEOTIDE SEQUENCE [LARGE SCALE GENOMIC DNA]</scope>
    <source>
        <strain evidence="3">cv. Xinhai21</strain>
        <tissue evidence="2">Leaf</tissue>
    </source>
</reference>